<dbReference type="STRING" id="1121942.SAMN02745148_01495"/>
<evidence type="ECO:0000313" key="4">
    <source>
        <dbReference type="Proteomes" id="UP000184346"/>
    </source>
</evidence>
<sequence length="224" mass="25097">MTDASDTFPDARGDMTEARDEAPMELSDHDALRADIYRLLARLLREAPDQDLLGFLAELDLAEEESDMQAHWGALALAATAAQPEALERAHFRHLVGVIQGELMPYASWYLTGSLMEMPLVELRRDLKRLGYQRAPNVKEPEDHIAALFEVMAMLIENAPREQALFFQRHLAPWSGSFMADLARVDTPFYATVGHLGMTFLKQESAWLVDPDSRVSPRQGSSSA</sequence>
<accession>A0A1M4XLL9</accession>
<protein>
    <submittedName>
        <fullName evidence="3">Chaperone TorD involved in molybdoenzyme TorA maturation</fullName>
    </submittedName>
</protein>
<reference evidence="3 4" key="1">
    <citation type="submission" date="2016-11" db="EMBL/GenBank/DDBJ databases">
        <authorList>
            <person name="Jaros S."/>
            <person name="Januszkiewicz K."/>
            <person name="Wedrychowicz H."/>
        </authorList>
    </citation>
    <scope>NUCLEOTIDE SEQUENCE [LARGE SCALE GENOMIC DNA]</scope>
    <source>
        <strain evidence="3 4">DSM 19980</strain>
    </source>
</reference>
<keyword evidence="4" id="KW-1185">Reference proteome</keyword>
<proteinExistence type="predicted"/>
<dbReference type="PANTHER" id="PTHR34227">
    <property type="entry name" value="CHAPERONE PROTEIN YCDY"/>
    <property type="match status" value="1"/>
</dbReference>
<dbReference type="EMBL" id="FQUJ01000005">
    <property type="protein sequence ID" value="SHE94072.1"/>
    <property type="molecule type" value="Genomic_DNA"/>
</dbReference>
<evidence type="ECO:0000256" key="2">
    <source>
        <dbReference type="SAM" id="MobiDB-lite"/>
    </source>
</evidence>
<evidence type="ECO:0000256" key="1">
    <source>
        <dbReference type="ARBA" id="ARBA00023186"/>
    </source>
</evidence>
<dbReference type="InterPro" id="IPR036411">
    <property type="entry name" value="TorD-like_sf"/>
</dbReference>
<dbReference type="Proteomes" id="UP000184346">
    <property type="component" value="Unassembled WGS sequence"/>
</dbReference>
<evidence type="ECO:0000313" key="3">
    <source>
        <dbReference type="EMBL" id="SHE94072.1"/>
    </source>
</evidence>
<feature type="compositionally biased region" description="Basic and acidic residues" evidence="2">
    <location>
        <begin position="9"/>
        <end position="24"/>
    </location>
</feature>
<dbReference type="InterPro" id="IPR020945">
    <property type="entry name" value="DMSO/NO3_reduct_chaperone"/>
</dbReference>
<organism evidence="3 4">
    <name type="scientific">Modicisalibacter ilicicola DSM 19980</name>
    <dbReference type="NCBI Taxonomy" id="1121942"/>
    <lineage>
        <taxon>Bacteria</taxon>
        <taxon>Pseudomonadati</taxon>
        <taxon>Pseudomonadota</taxon>
        <taxon>Gammaproteobacteria</taxon>
        <taxon>Oceanospirillales</taxon>
        <taxon>Halomonadaceae</taxon>
        <taxon>Modicisalibacter</taxon>
    </lineage>
</organism>
<dbReference type="InterPro" id="IPR050289">
    <property type="entry name" value="TorD/DmsD_chaperones"/>
</dbReference>
<keyword evidence="1" id="KW-0143">Chaperone</keyword>
<gene>
    <name evidence="3" type="ORF">SAMN02745148_01495</name>
</gene>
<dbReference type="AlphaFoldDB" id="A0A1M4XLL9"/>
<feature type="region of interest" description="Disordered" evidence="2">
    <location>
        <begin position="1"/>
        <end position="24"/>
    </location>
</feature>
<dbReference type="RefSeq" id="WP_245791873.1">
    <property type="nucleotide sequence ID" value="NZ_FQUJ01000005.1"/>
</dbReference>
<dbReference type="Pfam" id="PF02613">
    <property type="entry name" value="Nitrate_red_del"/>
    <property type="match status" value="1"/>
</dbReference>
<name>A0A1M4XLL9_9GAMM</name>
<dbReference type="SUPFAM" id="SSF89155">
    <property type="entry name" value="TorD-like"/>
    <property type="match status" value="1"/>
</dbReference>
<dbReference type="Gene3D" id="1.10.3480.10">
    <property type="entry name" value="TorD-like"/>
    <property type="match status" value="1"/>
</dbReference>
<dbReference type="PANTHER" id="PTHR34227:SF1">
    <property type="entry name" value="DIMETHYL SULFOXIDE REDUCTASE CHAPERONE-RELATED"/>
    <property type="match status" value="1"/>
</dbReference>